<dbReference type="InterPro" id="IPR015797">
    <property type="entry name" value="NUDIX_hydrolase-like_dom_sf"/>
</dbReference>
<evidence type="ECO:0000256" key="3">
    <source>
        <dbReference type="ARBA" id="ARBA00022842"/>
    </source>
</evidence>
<evidence type="ECO:0000256" key="2">
    <source>
        <dbReference type="ARBA" id="ARBA00022801"/>
    </source>
</evidence>
<dbReference type="PANTHER" id="PTHR43046">
    <property type="entry name" value="GDP-MANNOSE MANNOSYL HYDROLASE"/>
    <property type="match status" value="1"/>
</dbReference>
<dbReference type="GO" id="GO:0016787">
    <property type="term" value="F:hydrolase activity"/>
    <property type="evidence" value="ECO:0007669"/>
    <property type="project" value="UniProtKB-KW"/>
</dbReference>
<evidence type="ECO:0000259" key="4">
    <source>
        <dbReference type="PROSITE" id="PS51462"/>
    </source>
</evidence>
<reference evidence="5 6" key="1">
    <citation type="submission" date="2017-06" db="EMBL/GenBank/DDBJ databases">
        <authorList>
            <person name="Kim H.J."/>
            <person name="Triplett B.A."/>
        </authorList>
    </citation>
    <scope>NUCLEOTIDE SEQUENCE [LARGE SCALE GENOMIC DNA]</scope>
    <source>
        <strain evidence="5 6">DSM 45207</strain>
    </source>
</reference>
<comment type="cofactor">
    <cofactor evidence="1">
        <name>Mg(2+)</name>
        <dbReference type="ChEBI" id="CHEBI:18420"/>
    </cofactor>
</comment>
<dbReference type="SUPFAM" id="SSF55811">
    <property type="entry name" value="Nudix"/>
    <property type="match status" value="1"/>
</dbReference>
<feature type="domain" description="Nudix hydrolase" evidence="4">
    <location>
        <begin position="35"/>
        <end position="165"/>
    </location>
</feature>
<organism evidence="5 6">
    <name type="scientific">Haloechinothrix alba</name>
    <dbReference type="NCBI Taxonomy" id="664784"/>
    <lineage>
        <taxon>Bacteria</taxon>
        <taxon>Bacillati</taxon>
        <taxon>Actinomycetota</taxon>
        <taxon>Actinomycetes</taxon>
        <taxon>Pseudonocardiales</taxon>
        <taxon>Pseudonocardiaceae</taxon>
        <taxon>Haloechinothrix</taxon>
    </lineage>
</organism>
<dbReference type="PROSITE" id="PS00893">
    <property type="entry name" value="NUDIX_BOX"/>
    <property type="match status" value="1"/>
</dbReference>
<evidence type="ECO:0000313" key="5">
    <source>
        <dbReference type="EMBL" id="SNR34895.1"/>
    </source>
</evidence>
<gene>
    <name evidence="5" type="ORF">SAMN06265360_10328</name>
</gene>
<keyword evidence="3" id="KW-0460">Magnesium</keyword>
<dbReference type="RefSeq" id="WP_176439757.1">
    <property type="nucleotide sequence ID" value="NZ_FZNW01000003.1"/>
</dbReference>
<dbReference type="InterPro" id="IPR000086">
    <property type="entry name" value="NUDIX_hydrolase_dom"/>
</dbReference>
<dbReference type="EMBL" id="FZNW01000003">
    <property type="protein sequence ID" value="SNR34895.1"/>
    <property type="molecule type" value="Genomic_DNA"/>
</dbReference>
<dbReference type="CDD" id="cd18876">
    <property type="entry name" value="NUDIX_Hydrolase"/>
    <property type="match status" value="1"/>
</dbReference>
<dbReference type="AlphaFoldDB" id="A0A238VKK5"/>
<dbReference type="InterPro" id="IPR020084">
    <property type="entry name" value="NUDIX_hydrolase_CS"/>
</dbReference>
<keyword evidence="6" id="KW-1185">Reference proteome</keyword>
<dbReference type="Pfam" id="PF00293">
    <property type="entry name" value="NUDIX"/>
    <property type="match status" value="1"/>
</dbReference>
<sequence length="180" mass="19935">MSTLDIDDAVRRFRDRNAEGEPENDIPAGVAGMLPGKPANGSALITDDYGRILFITPASRSWWRLPGGVVGADEPPRGACRREVEAEIGLDVALGCLLVVDWMPEQGAWADSLQFVFDGGMFGHDEISRIEPGCGEVLSFQFVYLDEAVRRIKPSLYRRLREAMAARDKGMPRYTEFGRS</sequence>
<dbReference type="PROSITE" id="PS51462">
    <property type="entry name" value="NUDIX"/>
    <property type="match status" value="1"/>
</dbReference>
<protein>
    <submittedName>
        <fullName evidence="5">NUDIX domain-containing protein</fullName>
    </submittedName>
</protein>
<dbReference type="Gene3D" id="3.90.79.10">
    <property type="entry name" value="Nucleoside Triphosphate Pyrophosphohydrolase"/>
    <property type="match status" value="1"/>
</dbReference>
<dbReference type="Proteomes" id="UP000198348">
    <property type="component" value="Unassembled WGS sequence"/>
</dbReference>
<proteinExistence type="predicted"/>
<keyword evidence="2" id="KW-0378">Hydrolase</keyword>
<name>A0A238VKK5_9PSEU</name>
<evidence type="ECO:0000313" key="6">
    <source>
        <dbReference type="Proteomes" id="UP000198348"/>
    </source>
</evidence>
<accession>A0A238VKK5</accession>
<evidence type="ECO:0000256" key="1">
    <source>
        <dbReference type="ARBA" id="ARBA00001946"/>
    </source>
</evidence>
<dbReference type="PANTHER" id="PTHR43046:SF12">
    <property type="entry name" value="GDP-MANNOSE MANNOSYL HYDROLASE"/>
    <property type="match status" value="1"/>
</dbReference>